<dbReference type="GO" id="GO:0000160">
    <property type="term" value="P:phosphorelay signal transduction system"/>
    <property type="evidence" value="ECO:0007669"/>
    <property type="project" value="InterPro"/>
</dbReference>
<evidence type="ECO:0000256" key="2">
    <source>
        <dbReference type="PROSITE-ProRule" id="PRU00169"/>
    </source>
</evidence>
<dbReference type="Proteomes" id="UP000294194">
    <property type="component" value="Unassembled WGS sequence"/>
</dbReference>
<reference evidence="6" key="1">
    <citation type="submission" date="2019-02" db="EMBL/GenBank/DDBJ databases">
        <title>Glaciihabitans arcticus sp. nov., a psychrotolerant bacterium isolated from polar soil.</title>
        <authorList>
            <person name="Dahal R.H."/>
        </authorList>
    </citation>
    <scope>NUCLEOTIDE SEQUENCE [LARGE SCALE GENOMIC DNA]</scope>
    <source>
        <strain evidence="6">RP-3-7</strain>
    </source>
</reference>
<evidence type="ECO:0000259" key="4">
    <source>
        <dbReference type="PROSITE" id="PS50110"/>
    </source>
</evidence>
<feature type="region of interest" description="Disordered" evidence="3">
    <location>
        <begin position="1"/>
        <end position="57"/>
    </location>
</feature>
<dbReference type="AlphaFoldDB" id="A0A4V2JEY3"/>
<sequence length="182" mass="19032">MVAHRKDPRRAATGCDSHHIRARHGGLSRSGCHTPEAGDRRRRAAGAARDGSPLDPGVKSVPPTVVIADDDPDILSLVAIAVRKADLELVARHENGASAWESIRELSPTLVVLDVTMPGLTGLEITRNIRADVSLSGTRIVLLSAGVDAAASGEALSAGADVYLTKPFSPSGLAARLVEIVR</sequence>
<accession>A0A4V2JEY3</accession>
<evidence type="ECO:0000313" key="5">
    <source>
        <dbReference type="EMBL" id="TBN57299.1"/>
    </source>
</evidence>
<keyword evidence="6" id="KW-1185">Reference proteome</keyword>
<evidence type="ECO:0000313" key="6">
    <source>
        <dbReference type="Proteomes" id="UP000294194"/>
    </source>
</evidence>
<gene>
    <name evidence="5" type="ORF">EYE40_07755</name>
</gene>
<dbReference type="SMART" id="SM00448">
    <property type="entry name" value="REC"/>
    <property type="match status" value="1"/>
</dbReference>
<name>A0A4V2JEY3_9MICO</name>
<dbReference type="InterPro" id="IPR011006">
    <property type="entry name" value="CheY-like_superfamily"/>
</dbReference>
<feature type="domain" description="Response regulatory" evidence="4">
    <location>
        <begin position="64"/>
        <end position="181"/>
    </location>
</feature>
<dbReference type="Pfam" id="PF00072">
    <property type="entry name" value="Response_reg"/>
    <property type="match status" value="1"/>
</dbReference>
<dbReference type="SUPFAM" id="SSF52172">
    <property type="entry name" value="CheY-like"/>
    <property type="match status" value="1"/>
</dbReference>
<comment type="caution">
    <text evidence="5">The sequence shown here is derived from an EMBL/GenBank/DDBJ whole genome shotgun (WGS) entry which is preliminary data.</text>
</comment>
<evidence type="ECO:0000256" key="3">
    <source>
        <dbReference type="SAM" id="MobiDB-lite"/>
    </source>
</evidence>
<protein>
    <submittedName>
        <fullName evidence="5">Response regulator</fullName>
    </submittedName>
</protein>
<dbReference type="PROSITE" id="PS50110">
    <property type="entry name" value="RESPONSE_REGULATORY"/>
    <property type="match status" value="1"/>
</dbReference>
<dbReference type="InterPro" id="IPR050595">
    <property type="entry name" value="Bact_response_regulator"/>
</dbReference>
<dbReference type="EMBL" id="SISG01000001">
    <property type="protein sequence ID" value="TBN57299.1"/>
    <property type="molecule type" value="Genomic_DNA"/>
</dbReference>
<evidence type="ECO:0000256" key="1">
    <source>
        <dbReference type="ARBA" id="ARBA00022553"/>
    </source>
</evidence>
<dbReference type="InterPro" id="IPR001789">
    <property type="entry name" value="Sig_transdc_resp-reg_receiver"/>
</dbReference>
<dbReference type="PANTHER" id="PTHR44591:SF3">
    <property type="entry name" value="RESPONSE REGULATORY DOMAIN-CONTAINING PROTEIN"/>
    <property type="match status" value="1"/>
</dbReference>
<feature type="modified residue" description="4-aspartylphosphate" evidence="2">
    <location>
        <position position="114"/>
    </location>
</feature>
<dbReference type="PANTHER" id="PTHR44591">
    <property type="entry name" value="STRESS RESPONSE REGULATOR PROTEIN 1"/>
    <property type="match status" value="1"/>
</dbReference>
<dbReference type="Gene3D" id="3.40.50.2300">
    <property type="match status" value="1"/>
</dbReference>
<proteinExistence type="predicted"/>
<organism evidence="5 6">
    <name type="scientific">Glaciihabitans arcticus</name>
    <dbReference type="NCBI Taxonomy" id="2668039"/>
    <lineage>
        <taxon>Bacteria</taxon>
        <taxon>Bacillati</taxon>
        <taxon>Actinomycetota</taxon>
        <taxon>Actinomycetes</taxon>
        <taxon>Micrococcales</taxon>
        <taxon>Microbacteriaceae</taxon>
        <taxon>Glaciihabitans</taxon>
    </lineage>
</organism>
<keyword evidence="1 2" id="KW-0597">Phosphoprotein</keyword>